<accession>A0ABP6CUJ3</accession>
<name>A0ABP6CUJ3_9ACTN</name>
<dbReference type="Gene3D" id="3.40.430.10">
    <property type="entry name" value="Dihydrofolate Reductase, subunit A"/>
    <property type="match status" value="1"/>
</dbReference>
<sequence length="214" mass="22939">MTADAPPERPYVVVHVAVSLDGAATGFEPDVGRFYELAASWDEDATLAGADTILAQEPALASAPQPGPAENGPVLIVVDGQGRVREWEALRNVGHWSDVLALHSDATPARPPGRDVRELVVGRDRVDLAAALTAIGELDGINTVRVDSGGALNGALLQAGLVDEISLLVHPRMAGPQETQFWYGPQPVSIDRLERIDSQSLDDGLIWLRYRVQK</sequence>
<evidence type="ECO:0000313" key="5">
    <source>
        <dbReference type="EMBL" id="GAA2626245.1"/>
    </source>
</evidence>
<evidence type="ECO:0000313" key="6">
    <source>
        <dbReference type="Proteomes" id="UP001501509"/>
    </source>
</evidence>
<comment type="caution">
    <text evidence="5">The sequence shown here is derived from an EMBL/GenBank/DDBJ whole genome shotgun (WGS) entry which is preliminary data.</text>
</comment>
<keyword evidence="6" id="KW-1185">Reference proteome</keyword>
<dbReference type="InterPro" id="IPR024072">
    <property type="entry name" value="DHFR-like_dom_sf"/>
</dbReference>
<keyword evidence="2" id="KW-0521">NADP</keyword>
<dbReference type="InterPro" id="IPR002734">
    <property type="entry name" value="RibDG_C"/>
</dbReference>
<feature type="domain" description="Bacterial bifunctional deaminase-reductase C-terminal" evidence="4">
    <location>
        <begin position="10"/>
        <end position="204"/>
    </location>
</feature>
<proteinExistence type="predicted"/>
<evidence type="ECO:0000256" key="1">
    <source>
        <dbReference type="ARBA" id="ARBA00005104"/>
    </source>
</evidence>
<keyword evidence="3" id="KW-0560">Oxidoreductase</keyword>
<evidence type="ECO:0000256" key="3">
    <source>
        <dbReference type="ARBA" id="ARBA00023002"/>
    </source>
</evidence>
<dbReference type="EMBL" id="BAAATD010000012">
    <property type="protein sequence ID" value="GAA2626245.1"/>
    <property type="molecule type" value="Genomic_DNA"/>
</dbReference>
<organism evidence="5 6">
    <name type="scientific">Actinomadura fulvescens</name>
    <dbReference type="NCBI Taxonomy" id="46160"/>
    <lineage>
        <taxon>Bacteria</taxon>
        <taxon>Bacillati</taxon>
        <taxon>Actinomycetota</taxon>
        <taxon>Actinomycetes</taxon>
        <taxon>Streptosporangiales</taxon>
        <taxon>Thermomonosporaceae</taxon>
        <taxon>Actinomadura</taxon>
    </lineage>
</organism>
<dbReference type="PANTHER" id="PTHR38011">
    <property type="entry name" value="DIHYDROFOLATE REDUCTASE FAMILY PROTEIN (AFU_ORTHOLOGUE AFUA_8G06820)"/>
    <property type="match status" value="1"/>
</dbReference>
<dbReference type="SUPFAM" id="SSF53597">
    <property type="entry name" value="Dihydrofolate reductase-like"/>
    <property type="match status" value="1"/>
</dbReference>
<comment type="pathway">
    <text evidence="1">Cofactor biosynthesis; riboflavin biosynthesis.</text>
</comment>
<dbReference type="Pfam" id="PF01872">
    <property type="entry name" value="RibD_C"/>
    <property type="match status" value="1"/>
</dbReference>
<protein>
    <submittedName>
        <fullName evidence="5">RibD family protein</fullName>
    </submittedName>
</protein>
<dbReference type="PANTHER" id="PTHR38011:SF7">
    <property type="entry name" value="2,5-DIAMINO-6-RIBOSYLAMINO-4(3H)-PYRIMIDINONE 5'-PHOSPHATE REDUCTASE"/>
    <property type="match status" value="1"/>
</dbReference>
<dbReference type="InterPro" id="IPR050765">
    <property type="entry name" value="Riboflavin_Biosynth_HTPR"/>
</dbReference>
<evidence type="ECO:0000259" key="4">
    <source>
        <dbReference type="Pfam" id="PF01872"/>
    </source>
</evidence>
<gene>
    <name evidence="5" type="ORF">GCM10010411_73950</name>
</gene>
<dbReference type="RefSeq" id="WP_344547143.1">
    <property type="nucleotide sequence ID" value="NZ_BAAATD010000012.1"/>
</dbReference>
<evidence type="ECO:0000256" key="2">
    <source>
        <dbReference type="ARBA" id="ARBA00022857"/>
    </source>
</evidence>
<dbReference type="Proteomes" id="UP001501509">
    <property type="component" value="Unassembled WGS sequence"/>
</dbReference>
<reference evidence="6" key="1">
    <citation type="journal article" date="2019" name="Int. J. Syst. Evol. Microbiol.">
        <title>The Global Catalogue of Microorganisms (GCM) 10K type strain sequencing project: providing services to taxonomists for standard genome sequencing and annotation.</title>
        <authorList>
            <consortium name="The Broad Institute Genomics Platform"/>
            <consortium name="The Broad Institute Genome Sequencing Center for Infectious Disease"/>
            <person name="Wu L."/>
            <person name="Ma J."/>
        </authorList>
    </citation>
    <scope>NUCLEOTIDE SEQUENCE [LARGE SCALE GENOMIC DNA]</scope>
    <source>
        <strain evidence="6">JCM 6833</strain>
    </source>
</reference>